<dbReference type="GO" id="GO:0005886">
    <property type="term" value="C:plasma membrane"/>
    <property type="evidence" value="ECO:0007669"/>
    <property type="project" value="UniProtKB-SubCell"/>
</dbReference>
<evidence type="ECO:0000259" key="9">
    <source>
        <dbReference type="Pfam" id="PF12704"/>
    </source>
</evidence>
<evidence type="ECO:0000256" key="4">
    <source>
        <dbReference type="ARBA" id="ARBA00022989"/>
    </source>
</evidence>
<feature type="transmembrane region" description="Helical" evidence="7">
    <location>
        <begin position="21"/>
        <end position="41"/>
    </location>
</feature>
<feature type="domain" description="ABC3 transporter permease C-terminal" evidence="8">
    <location>
        <begin position="294"/>
        <end position="407"/>
    </location>
</feature>
<accession>A0A562TFT2</accession>
<keyword evidence="4 7" id="KW-1133">Transmembrane helix</keyword>
<reference evidence="10 11" key="1">
    <citation type="journal article" date="2013" name="Stand. Genomic Sci.">
        <title>Genomic Encyclopedia of Type Strains, Phase I: The one thousand microbial genomes (KMG-I) project.</title>
        <authorList>
            <person name="Kyrpides N.C."/>
            <person name="Woyke T."/>
            <person name="Eisen J.A."/>
            <person name="Garrity G."/>
            <person name="Lilburn T.G."/>
            <person name="Beck B.J."/>
            <person name="Whitman W.B."/>
            <person name="Hugenholtz P."/>
            <person name="Klenk H.P."/>
        </authorList>
    </citation>
    <scope>NUCLEOTIDE SEQUENCE [LARGE SCALE GENOMIC DNA]</scope>
    <source>
        <strain evidence="10 11">DSM 13484</strain>
    </source>
</reference>
<dbReference type="GO" id="GO:0022857">
    <property type="term" value="F:transmembrane transporter activity"/>
    <property type="evidence" value="ECO:0007669"/>
    <property type="project" value="TreeGrafter"/>
</dbReference>
<keyword evidence="11" id="KW-1185">Reference proteome</keyword>
<evidence type="ECO:0000256" key="3">
    <source>
        <dbReference type="ARBA" id="ARBA00022692"/>
    </source>
</evidence>
<dbReference type="InterPro" id="IPR050250">
    <property type="entry name" value="Macrolide_Exporter_MacB"/>
</dbReference>
<comment type="caution">
    <text evidence="10">The sequence shown here is derived from an EMBL/GenBank/DDBJ whole genome shotgun (WGS) entry which is preliminary data.</text>
</comment>
<name>A0A562TFT2_CHIJA</name>
<dbReference type="Proteomes" id="UP000316778">
    <property type="component" value="Unassembled WGS sequence"/>
</dbReference>
<feature type="transmembrane region" description="Helical" evidence="7">
    <location>
        <begin position="338"/>
        <end position="360"/>
    </location>
</feature>
<feature type="domain" description="MacB-like periplasmic core" evidence="9">
    <location>
        <begin position="472"/>
        <end position="604"/>
    </location>
</feature>
<feature type="transmembrane region" description="Helical" evidence="7">
    <location>
        <begin position="669"/>
        <end position="689"/>
    </location>
</feature>
<gene>
    <name evidence="10" type="ORF">LX66_1327</name>
</gene>
<keyword evidence="3 7" id="KW-0812">Transmembrane</keyword>
<proteinExistence type="inferred from homology"/>
<dbReference type="InterPro" id="IPR025857">
    <property type="entry name" value="MacB_PCD"/>
</dbReference>
<evidence type="ECO:0000259" key="8">
    <source>
        <dbReference type="Pfam" id="PF02687"/>
    </source>
</evidence>
<evidence type="ECO:0000256" key="1">
    <source>
        <dbReference type="ARBA" id="ARBA00004651"/>
    </source>
</evidence>
<keyword evidence="5 7" id="KW-0472">Membrane</keyword>
<comment type="similarity">
    <text evidence="6">Belongs to the ABC-4 integral membrane protein family.</text>
</comment>
<dbReference type="PANTHER" id="PTHR30572:SF4">
    <property type="entry name" value="ABC TRANSPORTER PERMEASE YTRF"/>
    <property type="match status" value="1"/>
</dbReference>
<feature type="transmembrane region" description="Helical" evidence="7">
    <location>
        <begin position="380"/>
        <end position="405"/>
    </location>
</feature>
<dbReference type="RefSeq" id="WP_145711091.1">
    <property type="nucleotide sequence ID" value="NZ_BAAAFY010000001.1"/>
</dbReference>
<dbReference type="Pfam" id="PF02687">
    <property type="entry name" value="FtsX"/>
    <property type="match status" value="2"/>
</dbReference>
<keyword evidence="2" id="KW-1003">Cell membrane</keyword>
<feature type="transmembrane region" description="Helical" evidence="7">
    <location>
        <begin position="431"/>
        <end position="451"/>
    </location>
</feature>
<feature type="transmembrane region" description="Helical" evidence="7">
    <location>
        <begin position="701"/>
        <end position="718"/>
    </location>
</feature>
<evidence type="ECO:0000313" key="10">
    <source>
        <dbReference type="EMBL" id="TWI91946.1"/>
    </source>
</evidence>
<dbReference type="EMBL" id="VLLG01000002">
    <property type="protein sequence ID" value="TWI91946.1"/>
    <property type="molecule type" value="Genomic_DNA"/>
</dbReference>
<feature type="transmembrane region" description="Helical" evidence="7">
    <location>
        <begin position="289"/>
        <end position="309"/>
    </location>
</feature>
<protein>
    <submittedName>
        <fullName evidence="10">Putative ABC transport system permease protein</fullName>
    </submittedName>
</protein>
<feature type="transmembrane region" description="Helical" evidence="7">
    <location>
        <begin position="756"/>
        <end position="778"/>
    </location>
</feature>
<sequence>MIKSYLKIAVRNLYRHKLFSLINIFGLALSMSVGLMAIVGLREQLSYDRFHPHPDRLYRVNSLATNGDGKQWNLASTPLPLKESLAADSSLVAGTVRLYPALQGKISYGRNTVSLNGAFTEPSFFRLFGFTLAVGNAHSSLALPNSIVLSKATAARLFGNAPPLGKMVTVAGLGIYQVTGILQDSPGKTLIAYDALASSATVPQLEKQHQLPARLSNWNSFNDAYTYVLLQSNATKAALENLLARQAALNSYSKQGSLTFSAQPVSRITPSFGDVANEMHGATTWGKALAVPGIAFIILLSACFNYTNLSIARSLSRAKEVGIRRTAGAMRYQIFMQYVTEAVIVSLLSLVLSVLILLWMRDSAAFNADWEFVPRLSVDMPLLLALLFFGLFTGVLAGGLPAWVMASFRPAGILRGMVQAKLWGGVHLRKSLIVFQFATSLIIIIFLWAFYRQFSHMSAADPGFRKEQVLAVSLQGADPELLAGEISRLSGVESIAPVSGSFGHRATGSAAVVQHKGDQPVHFNYYYTGPDILFTMQLTLLAGRPLAEEREQASSVLLNETAVKALNFKSNEAAIGESIWINDSSRLQVSGVVKDFHYESMAVPVRPLVLRTGKAYYSYLDVSIRGNKAQCLQQVQDIWKKVQPSQPFTAYWLDEEMHSRYAQRSAITAMGYLSFISVFIAALGLLALVTYSVETRRKELGIRKVMGAGVGLLALLLTRGFLKLLMIAAAIAVPAGYLLGALFLQNFAYRAPFGIGNALLCTLLLWAVALVAIVPQVLRAALSNPIKALRTE</sequence>
<dbReference type="InterPro" id="IPR003838">
    <property type="entry name" value="ABC3_permease_C"/>
</dbReference>
<evidence type="ECO:0000256" key="5">
    <source>
        <dbReference type="ARBA" id="ARBA00023136"/>
    </source>
</evidence>
<dbReference type="PANTHER" id="PTHR30572">
    <property type="entry name" value="MEMBRANE COMPONENT OF TRANSPORTER-RELATED"/>
    <property type="match status" value="1"/>
</dbReference>
<feature type="transmembrane region" description="Helical" evidence="7">
    <location>
        <begin position="724"/>
        <end position="744"/>
    </location>
</feature>
<evidence type="ECO:0000256" key="2">
    <source>
        <dbReference type="ARBA" id="ARBA00022475"/>
    </source>
</evidence>
<feature type="domain" description="MacB-like periplasmic core" evidence="9">
    <location>
        <begin position="20"/>
        <end position="243"/>
    </location>
</feature>
<dbReference type="OrthoDB" id="5933722at2"/>
<feature type="domain" description="ABC3 transporter permease C-terminal" evidence="8">
    <location>
        <begin position="673"/>
        <end position="781"/>
    </location>
</feature>
<organism evidence="10 11">
    <name type="scientific">Chitinophaga japonensis</name>
    <name type="common">Flexibacter japonensis</name>
    <dbReference type="NCBI Taxonomy" id="104662"/>
    <lineage>
        <taxon>Bacteria</taxon>
        <taxon>Pseudomonadati</taxon>
        <taxon>Bacteroidota</taxon>
        <taxon>Chitinophagia</taxon>
        <taxon>Chitinophagales</taxon>
        <taxon>Chitinophagaceae</taxon>
        <taxon>Chitinophaga</taxon>
    </lineage>
</organism>
<dbReference type="Pfam" id="PF12704">
    <property type="entry name" value="MacB_PCD"/>
    <property type="match status" value="2"/>
</dbReference>
<dbReference type="AlphaFoldDB" id="A0A562TFT2"/>
<evidence type="ECO:0000256" key="6">
    <source>
        <dbReference type="ARBA" id="ARBA00038076"/>
    </source>
</evidence>
<evidence type="ECO:0000256" key="7">
    <source>
        <dbReference type="SAM" id="Phobius"/>
    </source>
</evidence>
<comment type="subcellular location">
    <subcellularLocation>
        <location evidence="1">Cell membrane</location>
        <topology evidence="1">Multi-pass membrane protein</topology>
    </subcellularLocation>
</comment>
<evidence type="ECO:0000313" key="11">
    <source>
        <dbReference type="Proteomes" id="UP000316778"/>
    </source>
</evidence>